<dbReference type="SUPFAM" id="SSF52047">
    <property type="entry name" value="RNI-like"/>
    <property type="match status" value="1"/>
</dbReference>
<dbReference type="SMART" id="SM00367">
    <property type="entry name" value="LRR_CC"/>
    <property type="match status" value="4"/>
</dbReference>
<dbReference type="InterPro" id="IPR032675">
    <property type="entry name" value="LRR_dom_sf"/>
</dbReference>
<evidence type="ECO:0000256" key="1">
    <source>
        <dbReference type="SAM" id="MobiDB-lite"/>
    </source>
</evidence>
<feature type="compositionally biased region" description="Polar residues" evidence="1">
    <location>
        <begin position="1"/>
        <end position="10"/>
    </location>
</feature>
<reference evidence="2 3" key="1">
    <citation type="submission" date="2019-01" db="EMBL/GenBank/DDBJ databases">
        <title>Draft Genome Sequencing of Zygosaccharomyces mellis Ca-7.</title>
        <authorList>
            <person name="Shiwa Y."/>
            <person name="Kanesaki Y."/>
            <person name="Ishige T."/>
            <person name="Mura K."/>
            <person name="Hori T."/>
            <person name="Tamura T."/>
        </authorList>
    </citation>
    <scope>NUCLEOTIDE SEQUENCE [LARGE SCALE GENOMIC DNA]</scope>
    <source>
        <strain evidence="2 3">Ca-7</strain>
    </source>
</reference>
<keyword evidence="3" id="KW-1185">Reference proteome</keyword>
<dbReference type="GO" id="GO:0019005">
    <property type="term" value="C:SCF ubiquitin ligase complex"/>
    <property type="evidence" value="ECO:0007669"/>
    <property type="project" value="TreeGrafter"/>
</dbReference>
<organism evidence="2 3">
    <name type="scientific">Zygosaccharomyces mellis</name>
    <dbReference type="NCBI Taxonomy" id="42258"/>
    <lineage>
        <taxon>Eukaryota</taxon>
        <taxon>Fungi</taxon>
        <taxon>Dikarya</taxon>
        <taxon>Ascomycota</taxon>
        <taxon>Saccharomycotina</taxon>
        <taxon>Saccharomycetes</taxon>
        <taxon>Saccharomycetales</taxon>
        <taxon>Saccharomycetaceae</taxon>
        <taxon>Zygosaccharomyces</taxon>
    </lineage>
</organism>
<feature type="region of interest" description="Disordered" evidence="1">
    <location>
        <begin position="1"/>
        <end position="101"/>
    </location>
</feature>
<dbReference type="CDD" id="cd09293">
    <property type="entry name" value="AMN1"/>
    <property type="match status" value="1"/>
</dbReference>
<dbReference type="Proteomes" id="UP000301737">
    <property type="component" value="Unassembled WGS sequence"/>
</dbReference>
<name>A0A4C2E8J2_9SACH</name>
<dbReference type="PANTHER" id="PTHR13318:SF95">
    <property type="entry name" value="F-BOX PROTEIN YLR352W"/>
    <property type="match status" value="1"/>
</dbReference>
<dbReference type="InterPro" id="IPR006553">
    <property type="entry name" value="Leu-rich_rpt_Cys-con_subtyp"/>
</dbReference>
<dbReference type="OrthoDB" id="550575at2759"/>
<dbReference type="Gene3D" id="3.80.10.10">
    <property type="entry name" value="Ribonuclease Inhibitor"/>
    <property type="match status" value="1"/>
</dbReference>
<accession>A0A4C2E8J2</accession>
<dbReference type="AlphaFoldDB" id="A0A4C2E8J2"/>
<evidence type="ECO:0000313" key="2">
    <source>
        <dbReference type="EMBL" id="GCF00485.1"/>
    </source>
</evidence>
<dbReference type="EMBL" id="BIMX01000019">
    <property type="protein sequence ID" value="GCF00485.1"/>
    <property type="molecule type" value="Genomic_DNA"/>
</dbReference>
<comment type="caution">
    <text evidence="2">The sequence shown here is derived from an EMBL/GenBank/DDBJ whole genome shotgun (WGS) entry which is preliminary data.</text>
</comment>
<protein>
    <submittedName>
        <fullName evidence="2">Antagonist of MEN</fullName>
    </submittedName>
</protein>
<gene>
    <name evidence="2" type="primary">AMN1</name>
    <name evidence="2" type="ORF">ZYGM_000342</name>
</gene>
<dbReference type="PANTHER" id="PTHR13318">
    <property type="entry name" value="PARTNER OF PAIRED, ISOFORM B-RELATED"/>
    <property type="match status" value="1"/>
</dbReference>
<sequence length="538" mass="61778">MRFASLSNGSFKRLRETSSGDLRPRKKSSPTPSDSESENEGSANNNWRNPLDQVFKKRNNSNNGQNRKRCWKNKIPFGQIAQNSPSPVRIPTDSISTDKGPRWEDARINSVIQLATISPLNEEKVTKHLADLTLVAPASPTLPVPCTRTVEPHPIFQMPEIVENILKFVSAYAEIPREKPYARRRPLSLEHARLIYKDEEKALEVWNSKPQTSASDSHNSGNEMMASVLHNCMMVNRLWFHITLELLLEKFHFRDLSKFRQFLQSGVRRRVSNGRKLIKPKVMVFHKFHKLQQFELNELSQFLSCESLKWLEFYICPDAVPPLAWIQKFNNLEKLILPGNKKIDDKFLIQVSSHVNNLRVLDLRACDKVTDSGVIAMAIRCPRLQACNLGRHRNSSNITSLAVVALARNTDVETLGTAGCKITDAGLWELAQLRGDRIKRLSLNNCDLLTNHSIPTLLAFNYFPNLAVLELRHVDQITEVKHLVRFKLWKRSQHIPVLIEGCERITQLMYEEENRIRNSYSLLALEDMSVWVNTESEY</sequence>
<dbReference type="GO" id="GO:0031146">
    <property type="term" value="P:SCF-dependent proteasomal ubiquitin-dependent protein catabolic process"/>
    <property type="evidence" value="ECO:0007669"/>
    <property type="project" value="TreeGrafter"/>
</dbReference>
<proteinExistence type="predicted"/>
<evidence type="ECO:0000313" key="3">
    <source>
        <dbReference type="Proteomes" id="UP000301737"/>
    </source>
</evidence>